<evidence type="ECO:0000313" key="2">
    <source>
        <dbReference type="EMBL" id="TCJ30353.1"/>
    </source>
</evidence>
<feature type="transmembrane region" description="Helical" evidence="1">
    <location>
        <begin position="46"/>
        <end position="68"/>
    </location>
</feature>
<organism evidence="2 3">
    <name type="scientific">Nocardioides jejuensis</name>
    <dbReference type="NCBI Taxonomy" id="2502782"/>
    <lineage>
        <taxon>Bacteria</taxon>
        <taxon>Bacillati</taxon>
        <taxon>Actinomycetota</taxon>
        <taxon>Actinomycetes</taxon>
        <taxon>Propionibacteriales</taxon>
        <taxon>Nocardioidaceae</taxon>
        <taxon>Nocardioides</taxon>
    </lineage>
</organism>
<keyword evidence="1" id="KW-1133">Transmembrane helix</keyword>
<name>A0A4R1CG92_9ACTN</name>
<dbReference type="Proteomes" id="UP000295453">
    <property type="component" value="Unassembled WGS sequence"/>
</dbReference>
<feature type="transmembrane region" description="Helical" evidence="1">
    <location>
        <begin position="120"/>
        <end position="138"/>
    </location>
</feature>
<keyword evidence="1" id="KW-0472">Membrane</keyword>
<keyword evidence="1" id="KW-0812">Transmembrane</keyword>
<reference evidence="2 3" key="1">
    <citation type="submission" date="2019-03" db="EMBL/GenBank/DDBJ databases">
        <authorList>
            <person name="Kim M.K.M."/>
        </authorList>
    </citation>
    <scope>NUCLEOTIDE SEQUENCE [LARGE SCALE GENOMIC DNA]</scope>
    <source>
        <strain evidence="2 3">18JY15-6</strain>
    </source>
</reference>
<keyword evidence="3" id="KW-1185">Reference proteome</keyword>
<feature type="transmembrane region" description="Helical" evidence="1">
    <location>
        <begin position="88"/>
        <end position="113"/>
    </location>
</feature>
<evidence type="ECO:0000256" key="1">
    <source>
        <dbReference type="SAM" id="Phobius"/>
    </source>
</evidence>
<protein>
    <submittedName>
        <fullName evidence="2">Uncharacterized protein</fullName>
    </submittedName>
</protein>
<sequence>MPNPSSTATWQSLRILSLSLAAAPAFVLLALWMVLGSQAHRFEPPLWALAAPLALAGVAVLLVSAIGYRTEALDPALPADEARTTAAARFQVLTMLRFSLVDAVLIVSIVLAFVISQGGIAVILVGAVLTELLIWVHVVPNATQLQKVQAALGARGSAVSLREALQAP</sequence>
<dbReference type="RefSeq" id="WP_131581853.1">
    <property type="nucleotide sequence ID" value="NZ_SJZJ01000004.1"/>
</dbReference>
<proteinExistence type="predicted"/>
<gene>
    <name evidence="2" type="ORF">EPD65_03885</name>
</gene>
<dbReference type="AlphaFoldDB" id="A0A4R1CG92"/>
<accession>A0A4R1CG92</accession>
<evidence type="ECO:0000313" key="3">
    <source>
        <dbReference type="Proteomes" id="UP000295453"/>
    </source>
</evidence>
<comment type="caution">
    <text evidence="2">The sequence shown here is derived from an EMBL/GenBank/DDBJ whole genome shotgun (WGS) entry which is preliminary data.</text>
</comment>
<feature type="transmembrane region" description="Helical" evidence="1">
    <location>
        <begin position="12"/>
        <end position="34"/>
    </location>
</feature>
<dbReference type="EMBL" id="SJZJ01000004">
    <property type="protein sequence ID" value="TCJ30353.1"/>
    <property type="molecule type" value="Genomic_DNA"/>
</dbReference>